<feature type="transmembrane region" description="Helical" evidence="1">
    <location>
        <begin position="6"/>
        <end position="24"/>
    </location>
</feature>
<keyword evidence="1" id="KW-0812">Transmembrane</keyword>
<dbReference type="RefSeq" id="WP_135111246.1">
    <property type="nucleotide sequence ID" value="NZ_SRHY01000042.1"/>
</dbReference>
<comment type="caution">
    <text evidence="2">The sequence shown here is derived from an EMBL/GenBank/DDBJ whole genome shotgun (WGS) entry which is preliminary data.</text>
</comment>
<name>A0A4Y9A7G8_9BACI</name>
<protein>
    <submittedName>
        <fullName evidence="2">Uncharacterized protein</fullName>
    </submittedName>
</protein>
<keyword evidence="3" id="KW-1185">Reference proteome</keyword>
<evidence type="ECO:0000313" key="2">
    <source>
        <dbReference type="EMBL" id="TFJ91699.1"/>
    </source>
</evidence>
<organism evidence="2 3">
    <name type="scientific">Lentibacillus salicampi</name>
    <dbReference type="NCBI Taxonomy" id="175306"/>
    <lineage>
        <taxon>Bacteria</taxon>
        <taxon>Bacillati</taxon>
        <taxon>Bacillota</taxon>
        <taxon>Bacilli</taxon>
        <taxon>Bacillales</taxon>
        <taxon>Bacillaceae</taxon>
        <taxon>Lentibacillus</taxon>
    </lineage>
</organism>
<proteinExistence type="predicted"/>
<dbReference type="EMBL" id="SRHY01000042">
    <property type="protein sequence ID" value="TFJ91699.1"/>
    <property type="molecule type" value="Genomic_DNA"/>
</dbReference>
<dbReference type="Proteomes" id="UP000298484">
    <property type="component" value="Unassembled WGS sequence"/>
</dbReference>
<reference evidence="2 3" key="1">
    <citation type="submission" date="2019-03" db="EMBL/GenBank/DDBJ databases">
        <title>Genome sequence of Lentibacillus salicampi ATCC BAA-719.</title>
        <authorList>
            <person name="Maclea K.S."/>
            <person name="Simoes Junior M."/>
        </authorList>
    </citation>
    <scope>NUCLEOTIDE SEQUENCE [LARGE SCALE GENOMIC DNA]</scope>
    <source>
        <strain evidence="2 3">ATCC BAA-719</strain>
    </source>
</reference>
<dbReference type="OrthoDB" id="2942906at2"/>
<keyword evidence="1" id="KW-1133">Transmembrane helix</keyword>
<evidence type="ECO:0000256" key="1">
    <source>
        <dbReference type="SAM" id="Phobius"/>
    </source>
</evidence>
<accession>A0A4Y9A7G8</accession>
<evidence type="ECO:0000313" key="3">
    <source>
        <dbReference type="Proteomes" id="UP000298484"/>
    </source>
</evidence>
<sequence length="176" mass="20354">MEWVVLGSVWLIGVIVYFGGPAYLKEKGKNLATREDIGAITEKVESIRLQTNEELELLRTDLIDESEALVRKRDVYERLSGAMRIFIQGQFPDQETGQKRQQDFLDSYAAAWLWASDDLIRSLNTFILMNMRVPAENNPHQQKLKNAYFNVLLQMRKDAGFYDTELGLDDLVFVQF</sequence>
<keyword evidence="1" id="KW-0472">Membrane</keyword>
<dbReference type="AlphaFoldDB" id="A0A4Y9A7G8"/>
<gene>
    <name evidence="2" type="ORF">E4U82_16360</name>
</gene>